<organism evidence="1 2">
    <name type="scientific">Collybiopsis luxurians FD-317 M1</name>
    <dbReference type="NCBI Taxonomy" id="944289"/>
    <lineage>
        <taxon>Eukaryota</taxon>
        <taxon>Fungi</taxon>
        <taxon>Dikarya</taxon>
        <taxon>Basidiomycota</taxon>
        <taxon>Agaricomycotina</taxon>
        <taxon>Agaricomycetes</taxon>
        <taxon>Agaricomycetidae</taxon>
        <taxon>Agaricales</taxon>
        <taxon>Marasmiineae</taxon>
        <taxon>Omphalotaceae</taxon>
        <taxon>Collybiopsis</taxon>
        <taxon>Collybiopsis luxurians</taxon>
    </lineage>
</organism>
<dbReference type="PANTHER" id="PTHR46177:SF1">
    <property type="entry name" value="INTEGRASE CATALYTIC DOMAIN-CONTAINING PROTEIN"/>
    <property type="match status" value="1"/>
</dbReference>
<evidence type="ECO:0000313" key="2">
    <source>
        <dbReference type="Proteomes" id="UP000053593"/>
    </source>
</evidence>
<reference evidence="1 2" key="1">
    <citation type="submission" date="2014-04" db="EMBL/GenBank/DDBJ databases">
        <title>Evolutionary Origins and Diversification of the Mycorrhizal Mutualists.</title>
        <authorList>
            <consortium name="DOE Joint Genome Institute"/>
            <consortium name="Mycorrhizal Genomics Consortium"/>
            <person name="Kohler A."/>
            <person name="Kuo A."/>
            <person name="Nagy L.G."/>
            <person name="Floudas D."/>
            <person name="Copeland A."/>
            <person name="Barry K.W."/>
            <person name="Cichocki N."/>
            <person name="Veneault-Fourrey C."/>
            <person name="LaButti K."/>
            <person name="Lindquist E.A."/>
            <person name="Lipzen A."/>
            <person name="Lundell T."/>
            <person name="Morin E."/>
            <person name="Murat C."/>
            <person name="Riley R."/>
            <person name="Ohm R."/>
            <person name="Sun H."/>
            <person name="Tunlid A."/>
            <person name="Henrissat B."/>
            <person name="Grigoriev I.V."/>
            <person name="Hibbett D.S."/>
            <person name="Martin F."/>
        </authorList>
    </citation>
    <scope>NUCLEOTIDE SEQUENCE [LARGE SCALE GENOMIC DNA]</scope>
    <source>
        <strain evidence="1 2">FD-317 M1</strain>
    </source>
</reference>
<dbReference type="OrthoDB" id="6017046at2759"/>
<protein>
    <submittedName>
        <fullName evidence="1">Uncharacterized protein</fullName>
    </submittedName>
</protein>
<dbReference type="HOGENOM" id="CLU_039761_0_0_1"/>
<evidence type="ECO:0000313" key="1">
    <source>
        <dbReference type="EMBL" id="KIK53904.1"/>
    </source>
</evidence>
<dbReference type="EMBL" id="KN834822">
    <property type="protein sequence ID" value="KIK53904.1"/>
    <property type="molecule type" value="Genomic_DNA"/>
</dbReference>
<sequence length="357" mass="40493">MVNSTGANGINNGTCPPDDILKDALRKYALRGLSLDLHLLYLEKEFGYKIKHETLCKLNHQFDIPSVWKPPAYSLSKALICDKISKDYALLAILTCFNSYSQLNAGILYKRSNRRKPQKVQHFVTQRELGKLALHMGGAGIPIYGMRDHIGKIQILHTVPNDRNEHIIGHVYLDFVEENGYIIPLQMTVDGGNETGIMYGFQHSLRMAYLPDLDETQYPTFVSLQSTNNIPIESTWSYWQKAKGTTIRQVIASGYEQGFFIVGNELHLLPSGVSPQAVFDFPERYNLQNVRCPVEPAAVQALRDSIVVSQAEAFWWVSDEFDALAYQVYTQIGQPELECNNGWAIFNKMVHILDTYK</sequence>
<dbReference type="Proteomes" id="UP000053593">
    <property type="component" value="Unassembled WGS sequence"/>
</dbReference>
<gene>
    <name evidence="1" type="ORF">GYMLUDRAFT_63468</name>
</gene>
<proteinExistence type="predicted"/>
<name>A0A0D0BW68_9AGAR</name>
<accession>A0A0D0BW68</accession>
<keyword evidence="2" id="KW-1185">Reference proteome</keyword>
<dbReference type="PANTHER" id="PTHR46177">
    <property type="entry name" value="INTEGRASE CATALYTIC DOMAIN-CONTAINING PROTEIN"/>
    <property type="match status" value="1"/>
</dbReference>
<dbReference type="AlphaFoldDB" id="A0A0D0BW68"/>